<dbReference type="GO" id="GO:0016020">
    <property type="term" value="C:membrane"/>
    <property type="evidence" value="ECO:0007669"/>
    <property type="project" value="UniProtKB-SubCell"/>
</dbReference>
<evidence type="ECO:0000313" key="7">
    <source>
        <dbReference type="EMBL" id="NEL53100.1"/>
    </source>
</evidence>
<feature type="transmembrane region" description="Helical" evidence="5">
    <location>
        <begin position="37"/>
        <end position="57"/>
    </location>
</feature>
<dbReference type="GO" id="GO:0140359">
    <property type="term" value="F:ABC-type transporter activity"/>
    <property type="evidence" value="ECO:0007669"/>
    <property type="project" value="InterPro"/>
</dbReference>
<gene>
    <name evidence="7" type="ORF">G1H19_03605</name>
</gene>
<feature type="transmembrane region" description="Helical" evidence="5">
    <location>
        <begin position="240"/>
        <end position="262"/>
    </location>
</feature>
<evidence type="ECO:0000259" key="6">
    <source>
        <dbReference type="Pfam" id="PF12698"/>
    </source>
</evidence>
<keyword evidence="4 5" id="KW-0472">Membrane</keyword>
<comment type="caution">
    <text evidence="7">The sequence shown here is derived from an EMBL/GenBank/DDBJ whole genome shotgun (WGS) entry which is preliminary data.</text>
</comment>
<dbReference type="RefSeq" id="WP_152730267.1">
    <property type="nucleotide sequence ID" value="NZ_JAABOZ010000007.1"/>
</dbReference>
<evidence type="ECO:0000256" key="3">
    <source>
        <dbReference type="ARBA" id="ARBA00022989"/>
    </source>
</evidence>
<keyword evidence="3 5" id="KW-1133">Transmembrane helix</keyword>
<evidence type="ECO:0000256" key="2">
    <source>
        <dbReference type="ARBA" id="ARBA00022692"/>
    </source>
</evidence>
<proteinExistence type="predicted"/>
<dbReference type="EMBL" id="JAAGWK010000008">
    <property type="protein sequence ID" value="NEL53100.1"/>
    <property type="molecule type" value="Genomic_DNA"/>
</dbReference>
<evidence type="ECO:0000313" key="8">
    <source>
        <dbReference type="Proteomes" id="UP000470470"/>
    </source>
</evidence>
<feature type="transmembrane region" description="Helical" evidence="5">
    <location>
        <begin position="146"/>
        <end position="170"/>
    </location>
</feature>
<evidence type="ECO:0000256" key="1">
    <source>
        <dbReference type="ARBA" id="ARBA00004141"/>
    </source>
</evidence>
<feature type="transmembrane region" description="Helical" evidence="5">
    <location>
        <begin position="111"/>
        <end position="140"/>
    </location>
</feature>
<feature type="transmembrane region" description="Helical" evidence="5">
    <location>
        <begin position="182"/>
        <end position="201"/>
    </location>
</feature>
<dbReference type="PANTHER" id="PTHR43229:SF2">
    <property type="entry name" value="NODULATION PROTEIN J"/>
    <property type="match status" value="1"/>
</dbReference>
<sequence>MTATLTTPTDQRGPSRASRVRALATAETRLLLRNRTAVVNSVLLPLLLVAAIPFLGIGEDIAGFGPTLVISGAAVALVFLVYYNTVTTFVARREDLTLQRMRTGELTGLEVLVATAAPSVLIALGQVLLTGVGVLAIGRWEAPTEYVLPLVALFAGAVLVVLLGAVSTAFTRTPESAQVTTFPFVMIALLLSGLMIPLASMPDQLAQVARLLPMTPVVELLRLGLAGQAWDGATVDAAGAWAAGLQPLGVLVAWLLLGSLAARRWFRWAPRR</sequence>
<evidence type="ECO:0000256" key="4">
    <source>
        <dbReference type="ARBA" id="ARBA00023136"/>
    </source>
</evidence>
<organism evidence="7 8">
    <name type="scientific">Goekera deserti</name>
    <dbReference type="NCBI Taxonomy" id="2497753"/>
    <lineage>
        <taxon>Bacteria</taxon>
        <taxon>Bacillati</taxon>
        <taxon>Actinomycetota</taxon>
        <taxon>Actinomycetes</taxon>
        <taxon>Geodermatophilales</taxon>
        <taxon>Geodermatophilaceae</taxon>
        <taxon>Goekera</taxon>
    </lineage>
</organism>
<accession>A0A7K3WBA4</accession>
<reference evidence="7 8" key="1">
    <citation type="submission" date="2020-02" db="EMBL/GenBank/DDBJ databases">
        <title>The whole genome sequence of CPCC 205119.</title>
        <authorList>
            <person name="Jiang Z."/>
        </authorList>
    </citation>
    <scope>NUCLEOTIDE SEQUENCE [LARGE SCALE GENOMIC DNA]</scope>
    <source>
        <strain evidence="7 8">CPCC 205119</strain>
    </source>
</reference>
<name>A0A7K3WBA4_9ACTN</name>
<dbReference type="InterPro" id="IPR051784">
    <property type="entry name" value="Nod_factor_ABC_transporter"/>
</dbReference>
<protein>
    <submittedName>
        <fullName evidence="7">ABC transporter permease</fullName>
    </submittedName>
</protein>
<dbReference type="Proteomes" id="UP000470470">
    <property type="component" value="Unassembled WGS sequence"/>
</dbReference>
<evidence type="ECO:0000256" key="5">
    <source>
        <dbReference type="SAM" id="Phobius"/>
    </source>
</evidence>
<keyword evidence="2 5" id="KW-0812">Transmembrane</keyword>
<dbReference type="AlphaFoldDB" id="A0A7K3WBA4"/>
<comment type="subcellular location">
    <subcellularLocation>
        <location evidence="1">Membrane</location>
        <topology evidence="1">Multi-pass membrane protein</topology>
    </subcellularLocation>
</comment>
<keyword evidence="8" id="KW-1185">Reference proteome</keyword>
<feature type="domain" description="ABC-2 type transporter transmembrane" evidence="6">
    <location>
        <begin position="70"/>
        <end position="257"/>
    </location>
</feature>
<feature type="transmembrane region" description="Helical" evidence="5">
    <location>
        <begin position="69"/>
        <end position="91"/>
    </location>
</feature>
<dbReference type="Pfam" id="PF12698">
    <property type="entry name" value="ABC2_membrane_3"/>
    <property type="match status" value="1"/>
</dbReference>
<dbReference type="PANTHER" id="PTHR43229">
    <property type="entry name" value="NODULATION PROTEIN J"/>
    <property type="match status" value="1"/>
</dbReference>
<dbReference type="InterPro" id="IPR013525">
    <property type="entry name" value="ABC2_TM"/>
</dbReference>